<dbReference type="Pfam" id="PF00700">
    <property type="entry name" value="Flagellin_C"/>
    <property type="match status" value="1"/>
</dbReference>
<dbReference type="Gene3D" id="6.10.10.10">
    <property type="entry name" value="Flagellar export chaperone, C-terminal domain"/>
    <property type="match status" value="1"/>
</dbReference>
<reference evidence="7 8" key="1">
    <citation type="submission" date="2019-06" db="EMBL/GenBank/DDBJ databases">
        <title>Metagenome assembled Genome of Spiribacter salinus SL48-SHIP from the microbial mat of Salt Lake 48 (Novosibirsk region, Russia).</title>
        <authorList>
            <person name="Shipova A."/>
            <person name="Rozanov A.S."/>
            <person name="Bryanskaya A.V."/>
            <person name="Peltek S.E."/>
        </authorList>
    </citation>
    <scope>NUCLEOTIDE SEQUENCE [LARGE SCALE GENOMIC DNA]</scope>
    <source>
        <strain evidence="7">SL48-SHIP-2</strain>
    </source>
</reference>
<evidence type="ECO:0000256" key="2">
    <source>
        <dbReference type="ARBA" id="ARBA00022525"/>
    </source>
</evidence>
<keyword evidence="7" id="KW-0966">Cell projection</keyword>
<dbReference type="GO" id="GO:0005576">
    <property type="term" value="C:extracellular region"/>
    <property type="evidence" value="ECO:0007669"/>
    <property type="project" value="UniProtKB-SubCell"/>
</dbReference>
<dbReference type="Proteomes" id="UP000315400">
    <property type="component" value="Unassembled WGS sequence"/>
</dbReference>
<evidence type="ECO:0000256" key="3">
    <source>
        <dbReference type="ARBA" id="ARBA00023143"/>
    </source>
</evidence>
<evidence type="ECO:0000313" key="8">
    <source>
        <dbReference type="Proteomes" id="UP000315400"/>
    </source>
</evidence>
<organism evidence="7 8">
    <name type="scientific">Spiribacter salinus</name>
    <dbReference type="NCBI Taxonomy" id="1335746"/>
    <lineage>
        <taxon>Bacteria</taxon>
        <taxon>Pseudomonadati</taxon>
        <taxon>Pseudomonadota</taxon>
        <taxon>Gammaproteobacteria</taxon>
        <taxon>Chromatiales</taxon>
        <taxon>Ectothiorhodospiraceae</taxon>
        <taxon>Spiribacter</taxon>
    </lineage>
</organism>
<name>A0A540V6T0_9GAMM</name>
<comment type="caution">
    <text evidence="7">The sequence shown here is derived from an EMBL/GenBank/DDBJ whole genome shotgun (WGS) entry which is preliminary data.</text>
</comment>
<feature type="domain" description="Flagellin N-terminal" evidence="5">
    <location>
        <begin position="2"/>
        <end position="96"/>
    </location>
</feature>
<keyword evidence="7" id="KW-0282">Flagellum</keyword>
<protein>
    <recommendedName>
        <fullName evidence="4">Flagellin</fullName>
    </recommendedName>
</protein>
<comment type="function">
    <text evidence="4">Flagellin is the subunit protein which polymerizes to form the filaments of bacterial flagella.</text>
</comment>
<dbReference type="InterPro" id="IPR042187">
    <property type="entry name" value="Flagellin_C_sub2"/>
</dbReference>
<evidence type="ECO:0000313" key="7">
    <source>
        <dbReference type="EMBL" id="TQE91883.1"/>
    </source>
</evidence>
<keyword evidence="7" id="KW-0969">Cilium</keyword>
<dbReference type="PRINTS" id="PR00207">
    <property type="entry name" value="FLAGELLIN"/>
</dbReference>
<accession>A0A540V6T0</accession>
<keyword evidence="2 4" id="KW-0964">Secreted</keyword>
<feature type="non-terminal residue" evidence="7">
    <location>
        <position position="1"/>
    </location>
</feature>
<feature type="domain" description="Flagellin C-terminal" evidence="6">
    <location>
        <begin position="148"/>
        <end position="233"/>
    </location>
</feature>
<dbReference type="Pfam" id="PF00669">
    <property type="entry name" value="Flagellin_N"/>
    <property type="match status" value="1"/>
</dbReference>
<dbReference type="PANTHER" id="PTHR42792:SF2">
    <property type="entry name" value="FLAGELLIN"/>
    <property type="match status" value="1"/>
</dbReference>
<comment type="similarity">
    <text evidence="1 4">Belongs to the bacterial flagellin family.</text>
</comment>
<evidence type="ECO:0000259" key="6">
    <source>
        <dbReference type="Pfam" id="PF00700"/>
    </source>
</evidence>
<comment type="subcellular location">
    <subcellularLocation>
        <location evidence="4">Secreted</location>
    </subcellularLocation>
    <subcellularLocation>
        <location evidence="4">Bacterial flagellum</location>
    </subcellularLocation>
</comment>
<dbReference type="EMBL" id="VIFK01000680">
    <property type="protein sequence ID" value="TQE91883.1"/>
    <property type="molecule type" value="Genomic_DNA"/>
</dbReference>
<evidence type="ECO:0000256" key="4">
    <source>
        <dbReference type="RuleBase" id="RU362073"/>
    </source>
</evidence>
<evidence type="ECO:0000256" key="1">
    <source>
        <dbReference type="ARBA" id="ARBA00005709"/>
    </source>
</evidence>
<dbReference type="GO" id="GO:0009288">
    <property type="term" value="C:bacterial-type flagellum"/>
    <property type="evidence" value="ECO:0007669"/>
    <property type="project" value="UniProtKB-SubCell"/>
</dbReference>
<gene>
    <name evidence="7" type="ORF">FKY71_20080</name>
</gene>
<dbReference type="PANTHER" id="PTHR42792">
    <property type="entry name" value="FLAGELLIN"/>
    <property type="match status" value="1"/>
</dbReference>
<evidence type="ECO:0000259" key="5">
    <source>
        <dbReference type="Pfam" id="PF00669"/>
    </source>
</evidence>
<dbReference type="InterPro" id="IPR001029">
    <property type="entry name" value="Flagellin_N"/>
</dbReference>
<dbReference type="InterPro" id="IPR001492">
    <property type="entry name" value="Flagellin"/>
</dbReference>
<dbReference type="GO" id="GO:0005198">
    <property type="term" value="F:structural molecule activity"/>
    <property type="evidence" value="ECO:0007669"/>
    <property type="project" value="UniProtKB-UniRule"/>
</dbReference>
<sequence length="234" mass="23882">FAIANKLGARVRGQAQAQANIGDAQSMLTVAEGGANTIMDILQTMKEKAVQANNDSLSGDERTLIQGQLNELIGEIDDIASNADFNGVNLLDGSTTSLSFQVGAGTAGGDTFAVTALSGGFGAATLSVSTGDIDVEADPGSGTLNGAIGAIDTAIDTVSERLAGIGDAQNRLSFKQQNLATSTDNYEAAKSRIMDADFAKEQMEVVKQQILQQTGTAALAQGNAAPQSVLSLIG</sequence>
<dbReference type="AlphaFoldDB" id="A0A540V6T0"/>
<dbReference type="InterPro" id="IPR046358">
    <property type="entry name" value="Flagellin_C"/>
</dbReference>
<keyword evidence="3 4" id="KW-0975">Bacterial flagellum</keyword>
<dbReference type="Gene3D" id="1.20.1330.10">
    <property type="entry name" value="f41 fragment of flagellin, N-terminal domain"/>
    <property type="match status" value="1"/>
</dbReference>
<dbReference type="SUPFAM" id="SSF64518">
    <property type="entry name" value="Phase 1 flagellin"/>
    <property type="match status" value="1"/>
</dbReference>
<proteinExistence type="inferred from homology"/>